<dbReference type="Proteomes" id="UP001177212">
    <property type="component" value="Unassembled WGS sequence"/>
</dbReference>
<dbReference type="RefSeq" id="WP_305471690.1">
    <property type="nucleotide sequence ID" value="NZ_JAUYVT010000004.1"/>
</dbReference>
<dbReference type="EMBL" id="JAUYVT010000004">
    <property type="protein sequence ID" value="MDP2564413.1"/>
    <property type="molecule type" value="Genomic_DNA"/>
</dbReference>
<comment type="caution">
    <text evidence="1">The sequence shown here is derived from an EMBL/GenBank/DDBJ whole genome shotgun (WGS) entry which is preliminary data.</text>
</comment>
<evidence type="ECO:0000313" key="2">
    <source>
        <dbReference type="Proteomes" id="UP001177212"/>
    </source>
</evidence>
<keyword evidence="2" id="KW-1185">Reference proteome</keyword>
<evidence type="ECO:0000313" key="1">
    <source>
        <dbReference type="EMBL" id="MDP2564413.1"/>
    </source>
</evidence>
<gene>
    <name evidence="1" type="ORF">Q8W34_07185</name>
</gene>
<reference evidence="1" key="1">
    <citation type="submission" date="2023-07" db="EMBL/GenBank/DDBJ databases">
        <title>Genome content predicts the carbon catabolic preferences of heterotrophic bacteria.</title>
        <authorList>
            <person name="Gralka M."/>
        </authorList>
    </citation>
    <scope>NUCLEOTIDE SEQUENCE</scope>
    <source>
        <strain evidence="1">4G09</strain>
    </source>
</reference>
<proteinExistence type="predicted"/>
<accession>A0ABT9FCA2</accession>
<protein>
    <submittedName>
        <fullName evidence="1">Uncharacterized protein</fullName>
    </submittedName>
</protein>
<organism evidence="1 2">
    <name type="scientific">Pseudoalteromonas marina</name>
    <dbReference type="NCBI Taxonomy" id="267375"/>
    <lineage>
        <taxon>Bacteria</taxon>
        <taxon>Pseudomonadati</taxon>
        <taxon>Pseudomonadota</taxon>
        <taxon>Gammaproteobacteria</taxon>
        <taxon>Alteromonadales</taxon>
        <taxon>Pseudoalteromonadaceae</taxon>
        <taxon>Pseudoalteromonas</taxon>
    </lineage>
</organism>
<name>A0ABT9FCA2_9GAMM</name>
<sequence>MSKQCVWVLSPQQAYLLGFHAARSSFRLSSNPYRGLPAYDDCFDSWVSGWYSFFDLKA</sequence>